<sequence length="1056" mass="120573">MGDNTDTDTKFSVMCSLFTWMQKTKTSTKKRSKFRKFIDTYCKPCDYFSAIRLILPGLDRERGSYGLKESVLATCLVDALGMSRESEDALRLFNWRKAGPRAGVNAGNFALVAAEYVNWANAGFHAISSFLAQVLQRRQGMTSGGLTIKELNELLDRLASSENRAEKTSVLSDLIKKTNAQEMKWILLLCPLPSLANTDLKLGVSEKSIFHEFHPDAEDLFNVTCDLKLVCEKLRDRNQRHKRQDIEVGKPVRPQLAMRVGNANTAWKKLHGKEVVVECKFDGDRIQIHKNGKEIHFFSRNFLDHPEYAHSMSDVIMENILVDRCILDGEMLVWDTSMNCFAEFGSNQEIDVAFDILYVGDTSVIHQILKERHELLRKVVKPIKGRLEILVPNGGLNDHRTSGEPRWSLIAYNVDDVERFFKETIENRDEGIVLKDLGSKWEPSDRSGKWLKLKPDYVRAGSDLDVLIIGGYYGSGRRGGEVAQFLVGLAEHSTSNTYPRRVGTGLSDEELDSVVTKLKPYFRKNEYPKKAPPNFYQVTNNSKERPDVWIESPEKSIILSITSDIRTIRSEVFAAPYSLRFPRIDRVRYDKPWHECLDVQSFVELVHSNNGTTQKGTDYGVVQDNKPKRMKSSRKGEKKSVSVVPPHFIQTDISDVKGESLVFSKMMFWLKFQAAKLRGDIIHYSWLFDCCSQKKLLPLQPKYFLSLSDSSKKKLQEEIDELSDPYYWDLDIEDIKQLLSNINRSEDSKTIDYYKRKFCPKDKWSCFHGCCIYFHPSAESSNLDSKVLIELALRRMRLAVAMGGGKVSSSLSQATHLVVISPLGFNVEFDMILRSFSSAEVHLLHMKSLHVVGLQWLEDCLDKEQKLQEAIYSLKPTGFKESNLGEWKHDPSLDDLSSMDIEHQQKNMLSSPTKDREHRKNKNAIKEEPEIEVENHEIHGIADQDDRELKGKAIVEDCYSSQKGIEDSMITEQFDRAHGIELGSGNNAHNSEKLEVMVDPVQSMLLDMIPSLGTKKVDSIDRVVEEPRPPEHNTAETLEKKKVSYKDLATELLRDW</sequence>
<feature type="domain" description="BRCT" evidence="19">
    <location>
        <begin position="804"/>
        <end position="874"/>
    </location>
</feature>
<evidence type="ECO:0000256" key="13">
    <source>
        <dbReference type="ARBA" id="ARBA00023242"/>
    </source>
</evidence>
<dbReference type="PROSITE" id="PS00333">
    <property type="entry name" value="DNA_LIGASE_A2"/>
    <property type="match status" value="1"/>
</dbReference>
<evidence type="ECO:0000256" key="6">
    <source>
        <dbReference type="ARBA" id="ARBA00022737"/>
    </source>
</evidence>
<evidence type="ECO:0000256" key="7">
    <source>
        <dbReference type="ARBA" id="ARBA00022741"/>
    </source>
</evidence>
<evidence type="ECO:0000256" key="4">
    <source>
        <dbReference type="ARBA" id="ARBA00022598"/>
    </source>
</evidence>
<dbReference type="InterPro" id="IPR016059">
    <property type="entry name" value="DNA_ligase_ATP-dep_CS"/>
</dbReference>
<evidence type="ECO:0000256" key="1">
    <source>
        <dbReference type="ARBA" id="ARBA00001946"/>
    </source>
</evidence>
<comment type="cofactor">
    <cofactor evidence="1">
        <name>Mg(2+)</name>
        <dbReference type="ChEBI" id="CHEBI:18420"/>
    </cofactor>
</comment>
<evidence type="ECO:0000313" key="21">
    <source>
        <dbReference type="Proteomes" id="UP000306102"/>
    </source>
</evidence>
<keyword evidence="7 15" id="KW-0547">Nucleotide-binding</keyword>
<evidence type="ECO:0000256" key="3">
    <source>
        <dbReference type="ARBA" id="ARBA00007572"/>
    </source>
</evidence>
<dbReference type="CDD" id="cd07903">
    <property type="entry name" value="Adenylation_DNA_ligase_IV"/>
    <property type="match status" value="1"/>
</dbReference>
<evidence type="ECO:0000256" key="2">
    <source>
        <dbReference type="ARBA" id="ARBA00004123"/>
    </source>
</evidence>
<dbReference type="GO" id="GO:0006310">
    <property type="term" value="P:DNA recombination"/>
    <property type="evidence" value="ECO:0007669"/>
    <property type="project" value="UniProtKB-KW"/>
</dbReference>
<organism evidence="20 21">
    <name type="scientific">Camellia sinensis var. sinensis</name>
    <name type="common">China tea</name>
    <dbReference type="NCBI Taxonomy" id="542762"/>
    <lineage>
        <taxon>Eukaryota</taxon>
        <taxon>Viridiplantae</taxon>
        <taxon>Streptophyta</taxon>
        <taxon>Embryophyta</taxon>
        <taxon>Tracheophyta</taxon>
        <taxon>Spermatophyta</taxon>
        <taxon>Magnoliopsida</taxon>
        <taxon>eudicotyledons</taxon>
        <taxon>Gunneridae</taxon>
        <taxon>Pentapetalae</taxon>
        <taxon>asterids</taxon>
        <taxon>Ericales</taxon>
        <taxon>Theaceae</taxon>
        <taxon>Camellia</taxon>
    </lineage>
</organism>
<comment type="catalytic activity">
    <reaction evidence="14 15">
        <text>ATP + (deoxyribonucleotide)n-3'-hydroxyl + 5'-phospho-(deoxyribonucleotide)m = (deoxyribonucleotide)n+m + AMP + diphosphate.</text>
        <dbReference type="EC" id="6.5.1.1"/>
    </reaction>
</comment>
<evidence type="ECO:0000256" key="10">
    <source>
        <dbReference type="ARBA" id="ARBA00022842"/>
    </source>
</evidence>
<proteinExistence type="inferred from homology"/>
<dbReference type="Pfam" id="PF04679">
    <property type="entry name" value="DNA_ligase_A_C"/>
    <property type="match status" value="1"/>
</dbReference>
<keyword evidence="21" id="KW-1185">Reference proteome</keyword>
<dbReference type="Gene3D" id="3.40.50.10190">
    <property type="entry name" value="BRCT domain"/>
    <property type="match status" value="2"/>
</dbReference>
<keyword evidence="6" id="KW-0677">Repeat</keyword>
<dbReference type="GO" id="GO:0003677">
    <property type="term" value="F:DNA binding"/>
    <property type="evidence" value="ECO:0007669"/>
    <property type="project" value="InterPro"/>
</dbReference>
<keyword evidence="5" id="KW-0479">Metal-binding</keyword>
<dbReference type="Gene3D" id="2.40.50.140">
    <property type="entry name" value="Nucleic acid-binding proteins"/>
    <property type="match status" value="1"/>
</dbReference>
<dbReference type="STRING" id="542762.A0A4S4E2Y8"/>
<dbReference type="GO" id="GO:0032807">
    <property type="term" value="C:DNA ligase IV complex"/>
    <property type="evidence" value="ECO:0007669"/>
    <property type="project" value="TreeGrafter"/>
</dbReference>
<dbReference type="NCBIfam" id="TIGR00574">
    <property type="entry name" value="dnl1"/>
    <property type="match status" value="1"/>
</dbReference>
<feature type="domain" description="ATP-dependent DNA ligase family profile" evidence="18">
    <location>
        <begin position="353"/>
        <end position="491"/>
    </location>
</feature>
<dbReference type="EC" id="6.5.1.1" evidence="15"/>
<dbReference type="GO" id="GO:0006303">
    <property type="term" value="P:double-strand break repair via nonhomologous end joining"/>
    <property type="evidence" value="ECO:0007669"/>
    <property type="project" value="TreeGrafter"/>
</dbReference>
<evidence type="ECO:0000256" key="17">
    <source>
        <dbReference type="SAM" id="MobiDB-lite"/>
    </source>
</evidence>
<dbReference type="InterPro" id="IPR036420">
    <property type="entry name" value="BRCT_dom_sf"/>
</dbReference>
<keyword evidence="9 15" id="KW-0067">ATP-binding</keyword>
<dbReference type="InterPro" id="IPR036599">
    <property type="entry name" value="DNA_ligase_N_sf"/>
</dbReference>
<dbReference type="PROSITE" id="PS50172">
    <property type="entry name" value="BRCT"/>
    <property type="match status" value="2"/>
</dbReference>
<dbReference type="SUPFAM" id="SSF52113">
    <property type="entry name" value="BRCT domain"/>
    <property type="match status" value="1"/>
</dbReference>
<comment type="subcellular location">
    <subcellularLocation>
        <location evidence="2">Nucleus</location>
    </subcellularLocation>
</comment>
<evidence type="ECO:0000259" key="18">
    <source>
        <dbReference type="PROSITE" id="PS50160"/>
    </source>
</evidence>
<dbReference type="InterPro" id="IPR012340">
    <property type="entry name" value="NA-bd_OB-fold"/>
</dbReference>
<evidence type="ECO:0000259" key="19">
    <source>
        <dbReference type="PROSITE" id="PS50172"/>
    </source>
</evidence>
<evidence type="ECO:0000256" key="16">
    <source>
        <dbReference type="RuleBase" id="RU004196"/>
    </source>
</evidence>
<dbReference type="InterPro" id="IPR044125">
    <property type="entry name" value="Adenylation_DNA_ligase_IV"/>
</dbReference>
<dbReference type="Gene3D" id="3.30.470.30">
    <property type="entry name" value="DNA ligase/mRNA capping enzyme"/>
    <property type="match status" value="1"/>
</dbReference>
<dbReference type="InterPro" id="IPR012310">
    <property type="entry name" value="DNA_ligase_ATP-dep_cent"/>
</dbReference>
<dbReference type="Pfam" id="PF04675">
    <property type="entry name" value="DNA_ligase_A_N"/>
    <property type="match status" value="1"/>
</dbReference>
<keyword evidence="4 15" id="KW-0436">Ligase</keyword>
<keyword evidence="12 15" id="KW-0234">DNA repair</keyword>
<dbReference type="InterPro" id="IPR012309">
    <property type="entry name" value="DNA_ligase_ATP-dep_C"/>
</dbReference>
<dbReference type="InterPro" id="IPR029710">
    <property type="entry name" value="LIG4"/>
</dbReference>
<dbReference type="GO" id="GO:0006297">
    <property type="term" value="P:nucleotide-excision repair, DNA gap filling"/>
    <property type="evidence" value="ECO:0007669"/>
    <property type="project" value="TreeGrafter"/>
</dbReference>
<dbReference type="GO" id="GO:0046872">
    <property type="term" value="F:metal ion binding"/>
    <property type="evidence" value="ECO:0007669"/>
    <property type="project" value="UniProtKB-KW"/>
</dbReference>
<dbReference type="Pfam" id="PF01068">
    <property type="entry name" value="DNA_ligase_A_M"/>
    <property type="match status" value="1"/>
</dbReference>
<dbReference type="InterPro" id="IPR001357">
    <property type="entry name" value="BRCT_dom"/>
</dbReference>
<dbReference type="PROSITE" id="PS00697">
    <property type="entry name" value="DNA_LIGASE_A1"/>
    <property type="match status" value="1"/>
</dbReference>
<keyword evidence="11 15" id="KW-0233">DNA recombination</keyword>
<evidence type="ECO:0000256" key="15">
    <source>
        <dbReference type="RuleBase" id="RU000617"/>
    </source>
</evidence>
<dbReference type="SUPFAM" id="SSF50249">
    <property type="entry name" value="Nucleic acid-binding proteins"/>
    <property type="match status" value="1"/>
</dbReference>
<comment type="caution">
    <text evidence="20">The sequence shown here is derived from an EMBL/GenBank/DDBJ whole genome shotgun (WGS) entry which is preliminary data.</text>
</comment>
<dbReference type="Proteomes" id="UP000306102">
    <property type="component" value="Unassembled WGS sequence"/>
</dbReference>
<comment type="similarity">
    <text evidence="3 16">Belongs to the ATP-dependent DNA ligase family.</text>
</comment>
<dbReference type="PANTHER" id="PTHR45997:SF1">
    <property type="entry name" value="DNA LIGASE 4"/>
    <property type="match status" value="1"/>
</dbReference>
<accession>A0A4S4E2Y8</accession>
<dbReference type="GO" id="GO:0005524">
    <property type="term" value="F:ATP binding"/>
    <property type="evidence" value="ECO:0007669"/>
    <property type="project" value="UniProtKB-KW"/>
</dbReference>
<protein>
    <recommendedName>
        <fullName evidence="15">DNA ligase</fullName>
        <ecNumber evidence="15">6.5.1.1</ecNumber>
    </recommendedName>
</protein>
<dbReference type="PROSITE" id="PS50160">
    <property type="entry name" value="DNA_LIGASE_A3"/>
    <property type="match status" value="1"/>
</dbReference>
<evidence type="ECO:0000256" key="14">
    <source>
        <dbReference type="ARBA" id="ARBA00034003"/>
    </source>
</evidence>
<keyword evidence="8 15" id="KW-0227">DNA damage</keyword>
<name>A0A4S4E2Y8_CAMSN</name>
<evidence type="ECO:0000256" key="12">
    <source>
        <dbReference type="ARBA" id="ARBA00023204"/>
    </source>
</evidence>
<gene>
    <name evidence="20" type="ORF">TEA_014599</name>
</gene>
<dbReference type="FunFam" id="1.10.3260.10:FF:000005">
    <property type="entry name" value="DNA ligase"/>
    <property type="match status" value="1"/>
</dbReference>
<dbReference type="GO" id="GO:0003910">
    <property type="term" value="F:DNA ligase (ATP) activity"/>
    <property type="evidence" value="ECO:0007669"/>
    <property type="project" value="UniProtKB-EC"/>
</dbReference>
<dbReference type="InterPro" id="IPR012308">
    <property type="entry name" value="DNA_ligase_ATP-dep_N"/>
</dbReference>
<dbReference type="FunFam" id="2.40.50.140:FF:000173">
    <property type="entry name" value="DNA ligase"/>
    <property type="match status" value="1"/>
</dbReference>
<evidence type="ECO:0000313" key="20">
    <source>
        <dbReference type="EMBL" id="THG09655.1"/>
    </source>
</evidence>
<reference evidence="20 21" key="1">
    <citation type="journal article" date="2018" name="Proc. Natl. Acad. Sci. U.S.A.">
        <title>Draft genome sequence of Camellia sinensis var. sinensis provides insights into the evolution of the tea genome and tea quality.</title>
        <authorList>
            <person name="Wei C."/>
            <person name="Yang H."/>
            <person name="Wang S."/>
            <person name="Zhao J."/>
            <person name="Liu C."/>
            <person name="Gao L."/>
            <person name="Xia E."/>
            <person name="Lu Y."/>
            <person name="Tai Y."/>
            <person name="She G."/>
            <person name="Sun J."/>
            <person name="Cao H."/>
            <person name="Tong W."/>
            <person name="Gao Q."/>
            <person name="Li Y."/>
            <person name="Deng W."/>
            <person name="Jiang X."/>
            <person name="Wang W."/>
            <person name="Chen Q."/>
            <person name="Zhang S."/>
            <person name="Li H."/>
            <person name="Wu J."/>
            <person name="Wang P."/>
            <person name="Li P."/>
            <person name="Shi C."/>
            <person name="Zheng F."/>
            <person name="Jian J."/>
            <person name="Huang B."/>
            <person name="Shan D."/>
            <person name="Shi M."/>
            <person name="Fang C."/>
            <person name="Yue Y."/>
            <person name="Li F."/>
            <person name="Li D."/>
            <person name="Wei S."/>
            <person name="Han B."/>
            <person name="Jiang C."/>
            <person name="Yin Y."/>
            <person name="Xia T."/>
            <person name="Zhang Z."/>
            <person name="Bennetzen J.L."/>
            <person name="Zhao S."/>
            <person name="Wan X."/>
        </authorList>
    </citation>
    <scope>NUCLEOTIDE SEQUENCE [LARGE SCALE GENOMIC DNA]</scope>
    <source>
        <strain evidence="21">cv. Shuchazao</strain>
        <tissue evidence="20">Leaf</tissue>
    </source>
</reference>
<evidence type="ECO:0000256" key="8">
    <source>
        <dbReference type="ARBA" id="ARBA00022763"/>
    </source>
</evidence>
<dbReference type="GO" id="GO:0071897">
    <property type="term" value="P:DNA biosynthetic process"/>
    <property type="evidence" value="ECO:0007669"/>
    <property type="project" value="InterPro"/>
</dbReference>
<evidence type="ECO:0000256" key="11">
    <source>
        <dbReference type="ARBA" id="ARBA00023172"/>
    </source>
</evidence>
<dbReference type="SUPFAM" id="SSF56091">
    <property type="entry name" value="DNA ligase/mRNA capping enzyme, catalytic domain"/>
    <property type="match status" value="1"/>
</dbReference>
<feature type="region of interest" description="Disordered" evidence="17">
    <location>
        <begin position="614"/>
        <end position="638"/>
    </location>
</feature>
<dbReference type="AlphaFoldDB" id="A0A4S4E2Y8"/>
<evidence type="ECO:0000256" key="5">
    <source>
        <dbReference type="ARBA" id="ARBA00022723"/>
    </source>
</evidence>
<dbReference type="InterPro" id="IPR000977">
    <property type="entry name" value="DNA_ligase_ATP-dep"/>
</dbReference>
<keyword evidence="10" id="KW-0460">Magnesium</keyword>
<keyword evidence="13" id="KW-0539">Nucleus</keyword>
<dbReference type="PANTHER" id="PTHR45997">
    <property type="entry name" value="DNA LIGASE 4"/>
    <property type="match status" value="1"/>
</dbReference>
<feature type="domain" description="BRCT" evidence="19">
    <location>
        <begin position="681"/>
        <end position="704"/>
    </location>
</feature>
<evidence type="ECO:0000256" key="9">
    <source>
        <dbReference type="ARBA" id="ARBA00022840"/>
    </source>
</evidence>
<dbReference type="Gene3D" id="1.10.3260.10">
    <property type="entry name" value="DNA ligase, ATP-dependent, N-terminal domain"/>
    <property type="match status" value="1"/>
</dbReference>
<dbReference type="EMBL" id="SDRB02008323">
    <property type="protein sequence ID" value="THG09655.1"/>
    <property type="molecule type" value="Genomic_DNA"/>
</dbReference>